<sequence>MDMRFKSEVDIISTLPQSLLETILCLLPTKEAARTSILSSQWRFSLAIGPAHLAGKDCSVVELFECLPVIEHLTIFGYYFKWLVVDSVPQELPTLLFHLKYFFFEELWFPGGHGLAFLFALIKCSPNLEKLKIQVDRHPKRYDEKCPFVWQRYSNVRLEHLNELEVIGFGNLEHEMEFLKFILAS</sequence>
<dbReference type="AlphaFoldDB" id="A0AAD8L068"/>
<keyword evidence="3" id="KW-1185">Reference proteome</keyword>
<dbReference type="CDD" id="cd22160">
    <property type="entry name" value="F-box_AtFBL13-like"/>
    <property type="match status" value="1"/>
</dbReference>
<dbReference type="Pfam" id="PF00646">
    <property type="entry name" value="F-box"/>
    <property type="match status" value="1"/>
</dbReference>
<dbReference type="InterPro" id="IPR053781">
    <property type="entry name" value="F-box_AtFBL13-like"/>
</dbReference>
<organism evidence="2 3">
    <name type="scientific">Tagetes erecta</name>
    <name type="common">African marigold</name>
    <dbReference type="NCBI Taxonomy" id="13708"/>
    <lineage>
        <taxon>Eukaryota</taxon>
        <taxon>Viridiplantae</taxon>
        <taxon>Streptophyta</taxon>
        <taxon>Embryophyta</taxon>
        <taxon>Tracheophyta</taxon>
        <taxon>Spermatophyta</taxon>
        <taxon>Magnoliopsida</taxon>
        <taxon>eudicotyledons</taxon>
        <taxon>Gunneridae</taxon>
        <taxon>Pentapetalae</taxon>
        <taxon>asterids</taxon>
        <taxon>campanulids</taxon>
        <taxon>Asterales</taxon>
        <taxon>Asteraceae</taxon>
        <taxon>Asteroideae</taxon>
        <taxon>Heliantheae alliance</taxon>
        <taxon>Tageteae</taxon>
        <taxon>Tagetes</taxon>
    </lineage>
</organism>
<dbReference type="Gene3D" id="1.20.1280.50">
    <property type="match status" value="1"/>
</dbReference>
<dbReference type="EMBL" id="JAUHHV010000003">
    <property type="protein sequence ID" value="KAK1429537.1"/>
    <property type="molecule type" value="Genomic_DNA"/>
</dbReference>
<dbReference type="SUPFAM" id="SSF81383">
    <property type="entry name" value="F-box domain"/>
    <property type="match status" value="1"/>
</dbReference>
<dbReference type="Proteomes" id="UP001229421">
    <property type="component" value="Unassembled WGS sequence"/>
</dbReference>
<gene>
    <name evidence="2" type="ORF">QVD17_11748</name>
</gene>
<dbReference type="InterPro" id="IPR053772">
    <property type="entry name" value="At1g61320/At1g61330-like"/>
</dbReference>
<dbReference type="InterPro" id="IPR001810">
    <property type="entry name" value="F-box_dom"/>
</dbReference>
<feature type="domain" description="F-box" evidence="1">
    <location>
        <begin position="12"/>
        <end position="43"/>
    </location>
</feature>
<name>A0AAD8L068_TARER</name>
<comment type="caution">
    <text evidence="2">The sequence shown here is derived from an EMBL/GenBank/DDBJ whole genome shotgun (WGS) entry which is preliminary data.</text>
</comment>
<accession>A0AAD8L068</accession>
<evidence type="ECO:0000313" key="3">
    <source>
        <dbReference type="Proteomes" id="UP001229421"/>
    </source>
</evidence>
<dbReference type="PANTHER" id="PTHR34145">
    <property type="entry name" value="OS02G0105600 PROTEIN"/>
    <property type="match status" value="1"/>
</dbReference>
<dbReference type="PANTHER" id="PTHR34145:SF28">
    <property type="entry name" value="F-BOX DOMAIN-CONTAINING PROTEIN"/>
    <property type="match status" value="1"/>
</dbReference>
<evidence type="ECO:0000313" key="2">
    <source>
        <dbReference type="EMBL" id="KAK1429537.1"/>
    </source>
</evidence>
<proteinExistence type="predicted"/>
<protein>
    <recommendedName>
        <fullName evidence="1">F-box domain-containing protein</fullName>
    </recommendedName>
</protein>
<evidence type="ECO:0000259" key="1">
    <source>
        <dbReference type="Pfam" id="PF00646"/>
    </source>
</evidence>
<reference evidence="2" key="1">
    <citation type="journal article" date="2023" name="bioRxiv">
        <title>Improved chromosome-level genome assembly for marigold (Tagetes erecta).</title>
        <authorList>
            <person name="Jiang F."/>
            <person name="Yuan L."/>
            <person name="Wang S."/>
            <person name="Wang H."/>
            <person name="Xu D."/>
            <person name="Wang A."/>
            <person name="Fan W."/>
        </authorList>
    </citation>
    <scope>NUCLEOTIDE SEQUENCE</scope>
    <source>
        <strain evidence="2">WSJ</strain>
        <tissue evidence="2">Leaf</tissue>
    </source>
</reference>
<dbReference type="InterPro" id="IPR036047">
    <property type="entry name" value="F-box-like_dom_sf"/>
</dbReference>